<evidence type="ECO:0000313" key="2">
    <source>
        <dbReference type="Proteomes" id="UP001148737"/>
    </source>
</evidence>
<organism evidence="1 2">
    <name type="scientific">Lecanicillium saksenae</name>
    <dbReference type="NCBI Taxonomy" id="468837"/>
    <lineage>
        <taxon>Eukaryota</taxon>
        <taxon>Fungi</taxon>
        <taxon>Dikarya</taxon>
        <taxon>Ascomycota</taxon>
        <taxon>Pezizomycotina</taxon>
        <taxon>Sordariomycetes</taxon>
        <taxon>Hypocreomycetidae</taxon>
        <taxon>Hypocreales</taxon>
        <taxon>Cordycipitaceae</taxon>
        <taxon>Lecanicillium</taxon>
    </lineage>
</organism>
<name>A0ACC1QUV6_9HYPO</name>
<accession>A0ACC1QUV6</accession>
<comment type="caution">
    <text evidence="1">The sequence shown here is derived from an EMBL/GenBank/DDBJ whole genome shotgun (WGS) entry which is preliminary data.</text>
</comment>
<gene>
    <name evidence="1" type="ORF">NLG97_g4582</name>
</gene>
<keyword evidence="2" id="KW-1185">Reference proteome</keyword>
<dbReference type="EMBL" id="JANAKD010000462">
    <property type="protein sequence ID" value="KAJ3493674.1"/>
    <property type="molecule type" value="Genomic_DNA"/>
</dbReference>
<dbReference type="Proteomes" id="UP001148737">
    <property type="component" value="Unassembled WGS sequence"/>
</dbReference>
<reference evidence="1" key="1">
    <citation type="submission" date="2022-07" db="EMBL/GenBank/DDBJ databases">
        <title>Genome Sequence of Lecanicillium saksenae.</title>
        <authorList>
            <person name="Buettner E."/>
        </authorList>
    </citation>
    <scope>NUCLEOTIDE SEQUENCE</scope>
    <source>
        <strain evidence="1">VT-O1</strain>
    </source>
</reference>
<evidence type="ECO:0000313" key="1">
    <source>
        <dbReference type="EMBL" id="KAJ3493674.1"/>
    </source>
</evidence>
<protein>
    <submittedName>
        <fullName evidence="1">Uncharacterized protein</fullName>
    </submittedName>
</protein>
<proteinExistence type="predicted"/>
<sequence>MSSSGQMASSTESSTHSAPTGTLLPQITPFVAPAGCEGGGAFLTTTGEHDNGGTFIVSDPSHLPTCQPSGWNSGATRFQYSPAVCPRGWTAYSLSVSQSAGVKFESQAACCSKGFSYVEYYYNPLSSSRAPACFRTTGTGKPGQGVVTVHDPWQIRWQGSDVTSLSPTPPSMDIKCNNVQVTSWVPGSKVDPKARATCGFPTAQIEEGVPYFGPAQLWIWLPILIVVLIGFGLCFGCYRRSKWKREDAAQLEAERAARRMAREAEEGKPTTCNEF</sequence>